<dbReference type="Gene3D" id="3.20.20.30">
    <property type="entry name" value="Luciferase-like domain"/>
    <property type="match status" value="1"/>
</dbReference>
<dbReference type="InterPro" id="IPR016215">
    <property type="entry name" value="NTA_MOA"/>
</dbReference>
<evidence type="ECO:0000256" key="5">
    <source>
        <dbReference type="ARBA" id="ARBA00033748"/>
    </source>
</evidence>
<dbReference type="PANTHER" id="PTHR30011:SF16">
    <property type="entry name" value="C2H2 FINGER DOMAIN TRANSCRIPTION FACTOR (EUROFUNG)-RELATED"/>
    <property type="match status" value="1"/>
</dbReference>
<dbReference type="PANTHER" id="PTHR30011">
    <property type="entry name" value="ALKANESULFONATE MONOOXYGENASE-RELATED"/>
    <property type="match status" value="1"/>
</dbReference>
<keyword evidence="1 6" id="KW-0285">Flavoprotein</keyword>
<evidence type="ECO:0000256" key="6">
    <source>
        <dbReference type="PIRSR" id="PIRSR000337-1"/>
    </source>
</evidence>
<dbReference type="Pfam" id="PF00296">
    <property type="entry name" value="Bac_luciferase"/>
    <property type="match status" value="1"/>
</dbReference>
<evidence type="ECO:0000256" key="3">
    <source>
        <dbReference type="ARBA" id="ARBA00023002"/>
    </source>
</evidence>
<gene>
    <name evidence="9" type="ORF">RHRU231_560027</name>
</gene>
<dbReference type="GO" id="GO:0004497">
    <property type="term" value="F:monooxygenase activity"/>
    <property type="evidence" value="ECO:0007669"/>
    <property type="project" value="UniProtKB-KW"/>
</dbReference>
<feature type="binding site" evidence="6">
    <location>
        <position position="58"/>
    </location>
    <ligand>
        <name>FMN</name>
        <dbReference type="ChEBI" id="CHEBI:58210"/>
    </ligand>
</feature>
<dbReference type="AlphaFoldDB" id="A0A098BM57"/>
<comment type="similarity">
    <text evidence="5">Belongs to the NtaA/SnaA/DszA monooxygenase family.</text>
</comment>
<evidence type="ECO:0000256" key="1">
    <source>
        <dbReference type="ARBA" id="ARBA00022630"/>
    </source>
</evidence>
<evidence type="ECO:0000259" key="8">
    <source>
        <dbReference type="Pfam" id="PF00296"/>
    </source>
</evidence>
<feature type="region of interest" description="Disordered" evidence="7">
    <location>
        <begin position="347"/>
        <end position="367"/>
    </location>
</feature>
<protein>
    <recommendedName>
        <fullName evidence="8">Luciferase-like domain-containing protein</fullName>
    </recommendedName>
</protein>
<keyword evidence="2 6" id="KW-0288">FMN</keyword>
<feature type="domain" description="Luciferase-like" evidence="8">
    <location>
        <begin position="31"/>
        <end position="288"/>
    </location>
</feature>
<reference evidence="9 10" key="1">
    <citation type="journal article" date="2014" name="Genome Announc.">
        <title>Draft Genome Sequence of Propane- and Butane-Oxidizing Actinobacterium Rhodococcus ruber IEGM 231.</title>
        <authorList>
            <person name="Ivshina I.B."/>
            <person name="Kuyukina M.S."/>
            <person name="Krivoruchko A.V."/>
            <person name="Barbe V."/>
            <person name="Fischer C."/>
        </authorList>
    </citation>
    <scope>NUCLEOTIDE SEQUENCE [LARGE SCALE GENOMIC DNA]</scope>
</reference>
<feature type="binding site" evidence="6">
    <location>
        <position position="94"/>
    </location>
    <ligand>
        <name>FMN</name>
        <dbReference type="ChEBI" id="CHEBI:58210"/>
    </ligand>
</feature>
<evidence type="ECO:0000256" key="7">
    <source>
        <dbReference type="SAM" id="MobiDB-lite"/>
    </source>
</evidence>
<dbReference type="Proteomes" id="UP000042997">
    <property type="component" value="Unassembled WGS sequence"/>
</dbReference>
<evidence type="ECO:0000256" key="2">
    <source>
        <dbReference type="ARBA" id="ARBA00022643"/>
    </source>
</evidence>
<sequence length="367" mass="39050">MPDSSQLLLALEFRGTGSHPHSWRRKDSRAEDVFTARYWADIVGSADRAGVDLAFLPDSFGIDSGADTVRGRLEAVGVAARLSAVTSRIGLIPTATVTHTEPFHVAKAVQTLDHTTAGRAGWQVAVSEGEDRAALFGRKGTQGTGSLWTEAAEAAEVAARLWDSWEDDAEIRDVATGRFVDRDKLHYIDFVGEHFSVKGPSITPRSPQGLPLVAVAAADEQSFDFAAERADLVRIEAADLGSAANLAERLRAQAGDRRPAVLLDIDVLLAADDATAAADLAQLENWAGAAYTPESLFYRGGPAGLLALLGDVDGLDGVVLRPLALAGTVAALTERVLPVLRRQDPTSTGTLRDRLGLPRPVNRYATA</sequence>
<name>A0A098BM57_9NOCA</name>
<dbReference type="PIRSF" id="PIRSF000337">
    <property type="entry name" value="NTA_MOA"/>
    <property type="match status" value="1"/>
</dbReference>
<evidence type="ECO:0000256" key="4">
    <source>
        <dbReference type="ARBA" id="ARBA00023033"/>
    </source>
</evidence>
<keyword evidence="4" id="KW-0503">Monooxygenase</keyword>
<proteinExistence type="inferred from homology"/>
<dbReference type="InterPro" id="IPR036661">
    <property type="entry name" value="Luciferase-like_sf"/>
</dbReference>
<accession>A0A098BM57</accession>
<organism evidence="9 10">
    <name type="scientific">Rhodococcus ruber</name>
    <dbReference type="NCBI Taxonomy" id="1830"/>
    <lineage>
        <taxon>Bacteria</taxon>
        <taxon>Bacillati</taxon>
        <taxon>Actinomycetota</taxon>
        <taxon>Actinomycetes</taxon>
        <taxon>Mycobacteriales</taxon>
        <taxon>Nocardiaceae</taxon>
        <taxon>Rhodococcus</taxon>
    </lineage>
</organism>
<dbReference type="RefSeq" id="WP_040272919.1">
    <property type="nucleotide sequence ID" value="NZ_CP038030.2"/>
</dbReference>
<evidence type="ECO:0000313" key="9">
    <source>
        <dbReference type="EMBL" id="CDZ89773.1"/>
    </source>
</evidence>
<dbReference type="InterPro" id="IPR011251">
    <property type="entry name" value="Luciferase-like_dom"/>
</dbReference>
<dbReference type="OrthoDB" id="4437611at2"/>
<dbReference type="InterPro" id="IPR051260">
    <property type="entry name" value="Diverse_substr_monoxygenases"/>
</dbReference>
<dbReference type="GO" id="GO:0016705">
    <property type="term" value="F:oxidoreductase activity, acting on paired donors, with incorporation or reduction of molecular oxygen"/>
    <property type="evidence" value="ECO:0007669"/>
    <property type="project" value="InterPro"/>
</dbReference>
<keyword evidence="3" id="KW-0560">Oxidoreductase</keyword>
<dbReference type="SUPFAM" id="SSF51679">
    <property type="entry name" value="Bacterial luciferase-like"/>
    <property type="match status" value="1"/>
</dbReference>
<dbReference type="EMBL" id="CCSD01000068">
    <property type="protein sequence ID" value="CDZ89773.1"/>
    <property type="molecule type" value="Genomic_DNA"/>
</dbReference>
<evidence type="ECO:0000313" key="10">
    <source>
        <dbReference type="Proteomes" id="UP000042997"/>
    </source>
</evidence>